<proteinExistence type="predicted"/>
<reference evidence="2 3" key="1">
    <citation type="submission" date="2013-02" db="EMBL/GenBank/DDBJ databases">
        <title>The Genome Sequence of Enterococcus faecalis ATCC_6055.</title>
        <authorList>
            <consortium name="The Broad Institute Genome Sequencing Platform"/>
            <consortium name="The Broad Institute Genome Sequencing Center for Infectious Disease"/>
            <person name="Earl A.M."/>
            <person name="Gilmore M.S."/>
            <person name="Lebreton F."/>
            <person name="Walker B."/>
            <person name="Young S.K."/>
            <person name="Zeng Q."/>
            <person name="Gargeya S."/>
            <person name="Fitzgerald M."/>
            <person name="Haas B."/>
            <person name="Abouelleil A."/>
            <person name="Alvarado L."/>
            <person name="Arachchi H.M."/>
            <person name="Berlin A.M."/>
            <person name="Chapman S.B."/>
            <person name="Dewar J."/>
            <person name="Goldberg J."/>
            <person name="Griggs A."/>
            <person name="Gujja S."/>
            <person name="Hansen M."/>
            <person name="Howarth C."/>
            <person name="Imamovic A."/>
            <person name="Larimer J."/>
            <person name="McCowan C."/>
            <person name="Murphy C."/>
            <person name="Neiman D."/>
            <person name="Pearson M."/>
            <person name="Priest M."/>
            <person name="Roberts A."/>
            <person name="Saif S."/>
            <person name="Shea T."/>
            <person name="Sisk P."/>
            <person name="Sykes S."/>
            <person name="Wortman J."/>
            <person name="Nusbaum C."/>
            <person name="Birren B."/>
        </authorList>
    </citation>
    <scope>NUCLEOTIDE SEQUENCE [LARGE SCALE GENOMIC DNA]</scope>
    <source>
        <strain evidence="2 3">ATCC 6055</strain>
    </source>
</reference>
<accession>R3K590</accession>
<evidence type="ECO:0000313" key="2">
    <source>
        <dbReference type="EMBL" id="EOK08825.1"/>
    </source>
</evidence>
<dbReference type="Proteomes" id="UP000013638">
    <property type="component" value="Unassembled WGS sequence"/>
</dbReference>
<feature type="transmembrane region" description="Helical" evidence="1">
    <location>
        <begin position="38"/>
        <end position="57"/>
    </location>
</feature>
<keyword evidence="1" id="KW-1133">Transmembrane helix</keyword>
<protein>
    <submittedName>
        <fullName evidence="2">Uncharacterized protein</fullName>
    </submittedName>
</protein>
<dbReference type="AlphaFoldDB" id="R3K590"/>
<dbReference type="HOGENOM" id="CLU_186706_0_0_9"/>
<sequence>MIKYVLGISWFFVAVLISFLFLRIVTGASKIDLHGYGSLVYILIALIYIILTILFGIYVSKGWFYFILILAMLCIISPFALIFYLNNLF</sequence>
<keyword evidence="1" id="KW-0812">Transmembrane</keyword>
<keyword evidence="1" id="KW-0472">Membrane</keyword>
<gene>
    <name evidence="2" type="ORF">WOU_02992</name>
</gene>
<organism evidence="2 3">
    <name type="scientific">Enterococcus faecalis ATCC 6055</name>
    <dbReference type="NCBI Taxonomy" id="1169311"/>
    <lineage>
        <taxon>Bacteria</taxon>
        <taxon>Bacillati</taxon>
        <taxon>Bacillota</taxon>
        <taxon>Bacilli</taxon>
        <taxon>Lactobacillales</taxon>
        <taxon>Enterococcaceae</taxon>
        <taxon>Enterococcus</taxon>
    </lineage>
</organism>
<name>R3K590_ENTFL</name>
<evidence type="ECO:0000256" key="1">
    <source>
        <dbReference type="SAM" id="Phobius"/>
    </source>
</evidence>
<feature type="transmembrane region" description="Helical" evidence="1">
    <location>
        <begin position="63"/>
        <end position="85"/>
    </location>
</feature>
<evidence type="ECO:0000313" key="3">
    <source>
        <dbReference type="Proteomes" id="UP000013638"/>
    </source>
</evidence>
<dbReference type="EMBL" id="ASDZ01000038">
    <property type="protein sequence ID" value="EOK08825.1"/>
    <property type="molecule type" value="Genomic_DNA"/>
</dbReference>
<comment type="caution">
    <text evidence="2">The sequence shown here is derived from an EMBL/GenBank/DDBJ whole genome shotgun (WGS) entry which is preliminary data.</text>
</comment>
<feature type="transmembrane region" description="Helical" evidence="1">
    <location>
        <begin position="6"/>
        <end position="26"/>
    </location>
</feature>
<dbReference type="RefSeq" id="WP_010818198.1">
    <property type="nucleotide sequence ID" value="NZ_KB944870.1"/>
</dbReference>